<keyword evidence="6 8" id="KW-0472">Membrane</keyword>
<feature type="transmembrane region" description="Helical" evidence="8">
    <location>
        <begin position="352"/>
        <end position="373"/>
    </location>
</feature>
<evidence type="ECO:0000256" key="5">
    <source>
        <dbReference type="ARBA" id="ARBA00022989"/>
    </source>
</evidence>
<evidence type="ECO:0000256" key="8">
    <source>
        <dbReference type="SAM" id="Phobius"/>
    </source>
</evidence>
<dbReference type="Pfam" id="PF07970">
    <property type="entry name" value="COPIIcoated_ERV"/>
    <property type="match status" value="1"/>
</dbReference>
<protein>
    <recommendedName>
        <fullName evidence="7">Endoplasmic reticulum-Golgi intermediate compartment protein 3</fullName>
    </recommendedName>
</protein>
<keyword evidence="5 8" id="KW-1133">Transmembrane helix</keyword>
<dbReference type="GO" id="GO:0000139">
    <property type="term" value="C:Golgi membrane"/>
    <property type="evidence" value="ECO:0007669"/>
    <property type="project" value="TreeGrafter"/>
</dbReference>
<feature type="domain" description="Endoplasmic reticulum vesicle transporter N-terminal" evidence="10">
    <location>
        <begin position="5"/>
        <end position="94"/>
    </location>
</feature>
<evidence type="ECO:0000313" key="11">
    <source>
        <dbReference type="EMBL" id="JAV10150.1"/>
    </source>
</evidence>
<keyword evidence="4 8" id="KW-0812">Transmembrane</keyword>
<dbReference type="Pfam" id="PF13850">
    <property type="entry name" value="ERGIC_N"/>
    <property type="match status" value="1"/>
</dbReference>
<evidence type="ECO:0000259" key="9">
    <source>
        <dbReference type="Pfam" id="PF07970"/>
    </source>
</evidence>
<evidence type="ECO:0000256" key="4">
    <source>
        <dbReference type="ARBA" id="ARBA00022692"/>
    </source>
</evidence>
<dbReference type="GO" id="GO:0005789">
    <property type="term" value="C:endoplasmic reticulum membrane"/>
    <property type="evidence" value="ECO:0007669"/>
    <property type="project" value="TreeGrafter"/>
</dbReference>
<dbReference type="InterPro" id="IPR045888">
    <property type="entry name" value="Erv"/>
</dbReference>
<feature type="transmembrane region" description="Helical" evidence="8">
    <location>
        <begin position="20"/>
        <end position="42"/>
    </location>
</feature>
<dbReference type="GO" id="GO:0006888">
    <property type="term" value="P:endoplasmic reticulum to Golgi vesicle-mediated transport"/>
    <property type="evidence" value="ECO:0007669"/>
    <property type="project" value="TreeGrafter"/>
</dbReference>
<dbReference type="GO" id="GO:0030134">
    <property type="term" value="C:COPII-coated ER to Golgi transport vesicle"/>
    <property type="evidence" value="ECO:0007669"/>
    <property type="project" value="TreeGrafter"/>
</dbReference>
<reference evidence="11" key="1">
    <citation type="submission" date="2016-12" db="EMBL/GenBank/DDBJ databases">
        <title>An insight into the sialome and mialome of the sand fly, Nyssomyia neivai.</title>
        <authorList>
            <person name="Sebastian V."/>
            <person name="Goulart T.M."/>
            <person name="Oliveira W."/>
            <person name="Calvo E."/>
            <person name="Oliveira L.F."/>
            <person name="Pinto M.C."/>
            <person name="Rosselino A.M."/>
            <person name="Ribeiro J.M."/>
        </authorList>
    </citation>
    <scope>NUCLEOTIDE SEQUENCE</scope>
</reference>
<dbReference type="GO" id="GO:0006890">
    <property type="term" value="P:retrograde vesicle-mediated transport, Golgi to endoplasmic reticulum"/>
    <property type="evidence" value="ECO:0007669"/>
    <property type="project" value="TreeGrafter"/>
</dbReference>
<evidence type="ECO:0000256" key="7">
    <source>
        <dbReference type="ARBA" id="ARBA00040493"/>
    </source>
</evidence>
<dbReference type="GO" id="GO:0033116">
    <property type="term" value="C:endoplasmic reticulum-Golgi intermediate compartment membrane"/>
    <property type="evidence" value="ECO:0007669"/>
    <property type="project" value="UniProtKB-SubCell"/>
</dbReference>
<dbReference type="AlphaFoldDB" id="A0A1L8DUP3"/>
<dbReference type="PANTHER" id="PTHR10984:SF25">
    <property type="entry name" value="ENDOPLASMIC RETICULUM-GOLGI INTERMEDIATE COMPARTMENT PROTEIN 3"/>
    <property type="match status" value="1"/>
</dbReference>
<proteinExistence type="inferred from homology"/>
<evidence type="ECO:0000256" key="3">
    <source>
        <dbReference type="ARBA" id="ARBA00005648"/>
    </source>
</evidence>
<accession>A0A1L8DUP3</accession>
<comment type="subcellular location">
    <subcellularLocation>
        <location evidence="2">Endoplasmic reticulum-Golgi intermediate compartment membrane</location>
        <topology evidence="2">Multi-pass membrane protein</topology>
    </subcellularLocation>
    <subcellularLocation>
        <location evidence="1">Golgi apparatus</location>
        <location evidence="1">cis-Golgi network membrane</location>
        <topology evidence="1">Multi-pass membrane protein</topology>
    </subcellularLocation>
</comment>
<evidence type="ECO:0000256" key="1">
    <source>
        <dbReference type="ARBA" id="ARBA00004257"/>
    </source>
</evidence>
<dbReference type="PANTHER" id="PTHR10984">
    <property type="entry name" value="ENDOPLASMIC RETICULUM-GOLGI INTERMEDIATE COMPARTMENT PROTEIN"/>
    <property type="match status" value="1"/>
</dbReference>
<evidence type="ECO:0000256" key="6">
    <source>
        <dbReference type="ARBA" id="ARBA00023136"/>
    </source>
</evidence>
<dbReference type="EMBL" id="GFDF01003934">
    <property type="protein sequence ID" value="JAV10150.1"/>
    <property type="molecule type" value="Transcribed_RNA"/>
</dbReference>
<comment type="similarity">
    <text evidence="3">Belongs to the ERGIC family.</text>
</comment>
<feature type="domain" description="Endoplasmic reticulum vesicle transporter C-terminal" evidence="9">
    <location>
        <begin position="150"/>
        <end position="368"/>
    </location>
</feature>
<name>A0A1L8DUP3_9DIPT</name>
<evidence type="ECO:0000259" key="10">
    <source>
        <dbReference type="Pfam" id="PF13850"/>
    </source>
</evidence>
<dbReference type="InterPro" id="IPR039542">
    <property type="entry name" value="Erv_N"/>
</dbReference>
<evidence type="ECO:0000256" key="2">
    <source>
        <dbReference type="ARBA" id="ARBA00004457"/>
    </source>
</evidence>
<dbReference type="InterPro" id="IPR012936">
    <property type="entry name" value="Erv_C"/>
</dbReference>
<sequence>MLDLLKRLDAYPKTFEEFSFKTFMGAIITIISSLIIGLMIALEVNAYLTPSVTEELFVDTTRSHKLLINLDITVPKISCNYLSLDAMDTAGEQHLHIEHSIYKRRLDLDGNVITGDTPVKEMITTSKEKAETTTTTQSPAEIITPACGSCYGAGANETQCCNTCQEVIDAYRTKRWNPNPEEFTQCKNEKITSKSHSESALKEGCQIYGNMEVNRMGGSFHIAPGQSFSINHVHIHDVQPYTSSSFNTSHLINHLSFGQRIIYANTHPLDDFNVVATEGATMFQYYIKIVPTLYIQRNGEQVHTNQFSVTRHQKVVSIITGESGMPGIFFSYELSPLMVKYTERDNSLGHLATNICAIVGGIYTVAGIFYSMLHTSLNAIKKKIELGKFS</sequence>
<organism evidence="11">
    <name type="scientific">Nyssomyia neivai</name>
    <dbReference type="NCBI Taxonomy" id="330878"/>
    <lineage>
        <taxon>Eukaryota</taxon>
        <taxon>Metazoa</taxon>
        <taxon>Ecdysozoa</taxon>
        <taxon>Arthropoda</taxon>
        <taxon>Hexapoda</taxon>
        <taxon>Insecta</taxon>
        <taxon>Pterygota</taxon>
        <taxon>Neoptera</taxon>
        <taxon>Endopterygota</taxon>
        <taxon>Diptera</taxon>
        <taxon>Nematocera</taxon>
        <taxon>Psychodoidea</taxon>
        <taxon>Psychodidae</taxon>
        <taxon>Nyssomyia</taxon>
    </lineage>
</organism>